<protein>
    <submittedName>
        <fullName evidence="1">Uncharacterized protein</fullName>
    </submittedName>
</protein>
<dbReference type="EnsemblPlants" id="AVESA.00010b.r2.6DG1171580.1">
    <property type="protein sequence ID" value="AVESA.00010b.r2.6DG1171580.1.CDS.1"/>
    <property type="gene ID" value="AVESA.00010b.r2.6DG1171580"/>
</dbReference>
<sequence length="270" mass="29991">MPATPPTRTAFGFRVRLPLQSTAAAYKNGLLRPSFPFLPTSDPRTEHRKPSPQERNSTKEIQNLAGQQPSPAPAMVVYTQEHVYRHPWDRVTAAAWRKFTDPASRTSLTHVADLHTLQRRVDTEAGRLHAARSITVRSPPLPFILRRLLPAAAASPSGAAICHCVETSVVDAPARAMDVVVRNVSLRGIIEVEERSSFRPHPDRPDDWTQFRQETTIRCRPLAKLAAVAEKVETRCAERFLQNSAKGREVVERICRYLEAEAAGAAPSAV</sequence>
<evidence type="ECO:0000313" key="1">
    <source>
        <dbReference type="EnsemblPlants" id="AVESA.00010b.r2.6DG1171580.1.CDS.1"/>
    </source>
</evidence>
<proteinExistence type="predicted"/>
<accession>A0ACD5ZDV4</accession>
<keyword evidence="2" id="KW-1185">Reference proteome</keyword>
<organism evidence="1 2">
    <name type="scientific">Avena sativa</name>
    <name type="common">Oat</name>
    <dbReference type="NCBI Taxonomy" id="4498"/>
    <lineage>
        <taxon>Eukaryota</taxon>
        <taxon>Viridiplantae</taxon>
        <taxon>Streptophyta</taxon>
        <taxon>Embryophyta</taxon>
        <taxon>Tracheophyta</taxon>
        <taxon>Spermatophyta</taxon>
        <taxon>Magnoliopsida</taxon>
        <taxon>Liliopsida</taxon>
        <taxon>Poales</taxon>
        <taxon>Poaceae</taxon>
        <taxon>BOP clade</taxon>
        <taxon>Pooideae</taxon>
        <taxon>Poodae</taxon>
        <taxon>Poeae</taxon>
        <taxon>Poeae Chloroplast Group 1 (Aveneae type)</taxon>
        <taxon>Aveninae</taxon>
        <taxon>Avena</taxon>
    </lineage>
</organism>
<evidence type="ECO:0000313" key="2">
    <source>
        <dbReference type="Proteomes" id="UP001732700"/>
    </source>
</evidence>
<reference evidence="1" key="2">
    <citation type="submission" date="2025-09" db="UniProtKB">
        <authorList>
            <consortium name="EnsemblPlants"/>
        </authorList>
    </citation>
    <scope>IDENTIFICATION</scope>
</reference>
<name>A0ACD5ZDV4_AVESA</name>
<dbReference type="Proteomes" id="UP001732700">
    <property type="component" value="Chromosome 6D"/>
</dbReference>
<reference evidence="1" key="1">
    <citation type="submission" date="2021-05" db="EMBL/GenBank/DDBJ databases">
        <authorList>
            <person name="Scholz U."/>
            <person name="Mascher M."/>
            <person name="Fiebig A."/>
        </authorList>
    </citation>
    <scope>NUCLEOTIDE SEQUENCE [LARGE SCALE GENOMIC DNA]</scope>
</reference>